<reference evidence="2 3" key="1">
    <citation type="submission" date="2015-10" db="EMBL/GenBank/DDBJ databases">
        <title>Transcriptomic analysis of a linuron degrading triple-species bacterial consortium.</title>
        <authorList>
            <person name="Albers P."/>
        </authorList>
    </citation>
    <scope>NUCLEOTIDE SEQUENCE [LARGE SCALE GENOMIC DNA]</scope>
    <source>
        <strain evidence="2 3">WDL6</strain>
    </source>
</reference>
<organism evidence="2 3">
    <name type="scientific">Hyphomicrobium sulfonivorans</name>
    <dbReference type="NCBI Taxonomy" id="121290"/>
    <lineage>
        <taxon>Bacteria</taxon>
        <taxon>Pseudomonadati</taxon>
        <taxon>Pseudomonadota</taxon>
        <taxon>Alphaproteobacteria</taxon>
        <taxon>Hyphomicrobiales</taxon>
        <taxon>Hyphomicrobiaceae</taxon>
        <taxon>Hyphomicrobium</taxon>
    </lineage>
</organism>
<proteinExistence type="predicted"/>
<evidence type="ECO:0000313" key="2">
    <source>
        <dbReference type="EMBL" id="KWT66766.1"/>
    </source>
</evidence>
<accession>A0A109BDI7</accession>
<sequence>MGPDTLSRPSDRPATAHRHSQNWRLVIAELPLMHGHVL</sequence>
<feature type="region of interest" description="Disordered" evidence="1">
    <location>
        <begin position="1"/>
        <end position="20"/>
    </location>
</feature>
<evidence type="ECO:0000313" key="3">
    <source>
        <dbReference type="Proteomes" id="UP000059074"/>
    </source>
</evidence>
<gene>
    <name evidence="2" type="ORF">APY04_2173</name>
</gene>
<dbReference type="PATRIC" id="fig|121290.4.peg.2372"/>
<keyword evidence="3" id="KW-1185">Reference proteome</keyword>
<evidence type="ECO:0000256" key="1">
    <source>
        <dbReference type="SAM" id="MobiDB-lite"/>
    </source>
</evidence>
<dbReference type="EMBL" id="LMTR01000071">
    <property type="protein sequence ID" value="KWT66766.1"/>
    <property type="molecule type" value="Genomic_DNA"/>
</dbReference>
<dbReference type="AlphaFoldDB" id="A0A109BDI7"/>
<comment type="caution">
    <text evidence="2">The sequence shown here is derived from an EMBL/GenBank/DDBJ whole genome shotgun (WGS) entry which is preliminary data.</text>
</comment>
<dbReference type="Proteomes" id="UP000059074">
    <property type="component" value="Unassembled WGS sequence"/>
</dbReference>
<name>A0A109BDI7_HYPSL</name>
<protein>
    <submittedName>
        <fullName evidence="2">Uncharacterized protein</fullName>
    </submittedName>
</protein>